<evidence type="ECO:0000313" key="2">
    <source>
        <dbReference type="EMBL" id="EKS41087.1"/>
    </source>
</evidence>
<evidence type="ECO:0000256" key="1">
    <source>
        <dbReference type="SAM" id="MobiDB-lite"/>
    </source>
</evidence>
<accession>K8PEK6</accession>
<dbReference type="AlphaFoldDB" id="K8PEK6"/>
<protein>
    <submittedName>
        <fullName evidence="2">Uncharacterized protein</fullName>
    </submittedName>
</protein>
<reference evidence="2 3" key="1">
    <citation type="submission" date="2012-04" db="EMBL/GenBank/DDBJ databases">
        <title>The Genome Sequence of Afipia broomeae ATCC 49717.</title>
        <authorList>
            <consortium name="The Broad Institute Genome Sequencing Platform"/>
            <person name="Earl A."/>
            <person name="Ward D."/>
            <person name="Feldgarden M."/>
            <person name="Gevers D."/>
            <person name="Huys G."/>
            <person name="Walker B."/>
            <person name="Young S.K."/>
            <person name="Zeng Q."/>
            <person name="Gargeya S."/>
            <person name="Fitzgerald M."/>
            <person name="Haas B."/>
            <person name="Abouelleil A."/>
            <person name="Alvarado L."/>
            <person name="Arachchi H.M."/>
            <person name="Berlin A."/>
            <person name="Chapman S.B."/>
            <person name="Goldberg J."/>
            <person name="Griggs A."/>
            <person name="Gujja S."/>
            <person name="Hansen M."/>
            <person name="Howarth C."/>
            <person name="Imamovic A."/>
            <person name="Larimer J."/>
            <person name="McCowen C."/>
            <person name="Montmayeur A."/>
            <person name="Murphy C."/>
            <person name="Neiman D."/>
            <person name="Pearson M."/>
            <person name="Priest M."/>
            <person name="Roberts A."/>
            <person name="Saif S."/>
            <person name="Shea T."/>
            <person name="Sisk P."/>
            <person name="Sykes S."/>
            <person name="Wortman J."/>
            <person name="Nusbaum C."/>
            <person name="Birren B."/>
        </authorList>
    </citation>
    <scope>NUCLEOTIDE SEQUENCE [LARGE SCALE GENOMIC DNA]</scope>
    <source>
        <strain evidence="2 3">ATCC 49717</strain>
    </source>
</reference>
<dbReference type="Proteomes" id="UP000001096">
    <property type="component" value="Unassembled WGS sequence"/>
</dbReference>
<organism evidence="2 3">
    <name type="scientific">Afipia broomeae ATCC 49717</name>
    <dbReference type="NCBI Taxonomy" id="883078"/>
    <lineage>
        <taxon>Bacteria</taxon>
        <taxon>Pseudomonadati</taxon>
        <taxon>Pseudomonadota</taxon>
        <taxon>Alphaproteobacteria</taxon>
        <taxon>Hyphomicrobiales</taxon>
        <taxon>Nitrobacteraceae</taxon>
        <taxon>Afipia</taxon>
    </lineage>
</organism>
<keyword evidence="3" id="KW-1185">Reference proteome</keyword>
<gene>
    <name evidence="2" type="ORF">HMPREF9695_00179</name>
</gene>
<comment type="caution">
    <text evidence="2">The sequence shown here is derived from an EMBL/GenBank/DDBJ whole genome shotgun (WGS) entry which is preliminary data.</text>
</comment>
<feature type="region of interest" description="Disordered" evidence="1">
    <location>
        <begin position="46"/>
        <end position="86"/>
    </location>
</feature>
<proteinExistence type="predicted"/>
<evidence type="ECO:0000313" key="3">
    <source>
        <dbReference type="Proteomes" id="UP000001096"/>
    </source>
</evidence>
<name>K8PEK6_9BRAD</name>
<dbReference type="HOGENOM" id="CLU_1507560_0_0_5"/>
<dbReference type="EMBL" id="AGWX01000001">
    <property type="protein sequence ID" value="EKS41087.1"/>
    <property type="molecule type" value="Genomic_DNA"/>
</dbReference>
<sequence>MRRLRACLAHTRPGGWGHRPGQLCGSAVRRLDAERTKAAKAVRIRGRVTSPVRTRKYGPLAQNRRNGAPQGDALSDLTSPRTRCRKRDDTKVRLAALHAPQISRGRTKAHLARCARANAHAFRWREWSKPTRACCLKIESVTRRATDALSASPPTDYGRATWLRTGPCRPLRSGAPAA</sequence>